<name>A0A5N5SNK5_9CRUS</name>
<feature type="chain" id="PRO_5024448426" evidence="1">
    <location>
        <begin position="20"/>
        <end position="139"/>
    </location>
</feature>
<proteinExistence type="predicted"/>
<protein>
    <submittedName>
        <fullName evidence="2">Uncharacterized protein</fullName>
    </submittedName>
</protein>
<dbReference type="EMBL" id="SEYY01022632">
    <property type="protein sequence ID" value="KAB7495412.1"/>
    <property type="molecule type" value="Genomic_DNA"/>
</dbReference>
<accession>A0A5N5SNK5</accession>
<reference evidence="2 3" key="1">
    <citation type="journal article" date="2019" name="PLoS Biol.">
        <title>Sex chromosomes control vertical transmission of feminizing Wolbachia symbionts in an isopod.</title>
        <authorList>
            <person name="Becking T."/>
            <person name="Chebbi M.A."/>
            <person name="Giraud I."/>
            <person name="Moumen B."/>
            <person name="Laverre T."/>
            <person name="Caubet Y."/>
            <person name="Peccoud J."/>
            <person name="Gilbert C."/>
            <person name="Cordaux R."/>
        </authorList>
    </citation>
    <scope>NUCLEOTIDE SEQUENCE [LARGE SCALE GENOMIC DNA]</scope>
    <source>
        <strain evidence="2">ANa2</strain>
        <tissue evidence="2">Whole body excluding digestive tract and cuticle</tissue>
    </source>
</reference>
<feature type="signal peptide" evidence="1">
    <location>
        <begin position="1"/>
        <end position="19"/>
    </location>
</feature>
<keyword evidence="1" id="KW-0732">Signal</keyword>
<evidence type="ECO:0000313" key="2">
    <source>
        <dbReference type="EMBL" id="KAB7495412.1"/>
    </source>
</evidence>
<evidence type="ECO:0000313" key="3">
    <source>
        <dbReference type="Proteomes" id="UP000326759"/>
    </source>
</evidence>
<evidence type="ECO:0000256" key="1">
    <source>
        <dbReference type="SAM" id="SignalP"/>
    </source>
</evidence>
<organism evidence="2 3">
    <name type="scientific">Armadillidium nasatum</name>
    <dbReference type="NCBI Taxonomy" id="96803"/>
    <lineage>
        <taxon>Eukaryota</taxon>
        <taxon>Metazoa</taxon>
        <taxon>Ecdysozoa</taxon>
        <taxon>Arthropoda</taxon>
        <taxon>Crustacea</taxon>
        <taxon>Multicrustacea</taxon>
        <taxon>Malacostraca</taxon>
        <taxon>Eumalacostraca</taxon>
        <taxon>Peracarida</taxon>
        <taxon>Isopoda</taxon>
        <taxon>Oniscidea</taxon>
        <taxon>Crinocheta</taxon>
        <taxon>Armadillidiidae</taxon>
        <taxon>Armadillidium</taxon>
    </lineage>
</organism>
<comment type="caution">
    <text evidence="2">The sequence shown here is derived from an EMBL/GenBank/DDBJ whole genome shotgun (WGS) entry which is preliminary data.</text>
</comment>
<keyword evidence="3" id="KW-1185">Reference proteome</keyword>
<dbReference type="AlphaFoldDB" id="A0A5N5SNK5"/>
<sequence length="139" mass="15065">MYKKIAIFLSVLNIFSSSGQLCPECLACAEIGATYCIGDGRCYTPIIGSNNLYLANRTCSSLRTNGLSLILAPPDGVLVGSNITAWHNSSSQRKYSCNYMTIVAEVLDPIVPIFTSAVDTNRSSDCEDNKEFFCSIAQT</sequence>
<gene>
    <name evidence="2" type="ORF">Anas_05327</name>
</gene>
<dbReference type="Proteomes" id="UP000326759">
    <property type="component" value="Unassembled WGS sequence"/>
</dbReference>